<dbReference type="EMBL" id="BMQW01000001">
    <property type="protein sequence ID" value="GGP75081.1"/>
    <property type="molecule type" value="Genomic_DNA"/>
</dbReference>
<evidence type="ECO:0000256" key="4">
    <source>
        <dbReference type="ARBA" id="ARBA00023027"/>
    </source>
</evidence>
<evidence type="ECO:0000256" key="1">
    <source>
        <dbReference type="ARBA" id="ARBA00022630"/>
    </source>
</evidence>
<dbReference type="PANTHER" id="PTHR43741">
    <property type="entry name" value="FMN-DEPENDENT NADH-AZOREDUCTASE 1"/>
    <property type="match status" value="1"/>
</dbReference>
<comment type="caution">
    <text evidence="8">The sequence shown here is derived from an EMBL/GenBank/DDBJ whole genome shotgun (WGS) entry which is preliminary data.</text>
</comment>
<dbReference type="InterPro" id="IPR023048">
    <property type="entry name" value="NADH:quinone_OxRdtase_FMN_depd"/>
</dbReference>
<dbReference type="InterPro" id="IPR029039">
    <property type="entry name" value="Flavoprotein-like_sf"/>
</dbReference>
<comment type="catalytic activity">
    <reaction evidence="5">
        <text>N,N-dimethyl-1,4-phenylenediamine + anthranilate + 2 NAD(+) = 2-(4-dimethylaminophenyl)diazenylbenzoate + 2 NADH + 2 H(+)</text>
        <dbReference type="Rhea" id="RHEA:55872"/>
        <dbReference type="ChEBI" id="CHEBI:15378"/>
        <dbReference type="ChEBI" id="CHEBI:15783"/>
        <dbReference type="ChEBI" id="CHEBI:16567"/>
        <dbReference type="ChEBI" id="CHEBI:57540"/>
        <dbReference type="ChEBI" id="CHEBI:57945"/>
        <dbReference type="ChEBI" id="CHEBI:71579"/>
        <dbReference type="EC" id="1.7.1.17"/>
    </reaction>
    <physiologicalReaction direction="right-to-left" evidence="5">
        <dbReference type="Rhea" id="RHEA:55874"/>
    </physiologicalReaction>
</comment>
<evidence type="ECO:0000313" key="8">
    <source>
        <dbReference type="EMBL" id="GGP75081.1"/>
    </source>
</evidence>
<accession>A0ABQ2QDN4</accession>
<feature type="domain" description="Flavodoxin-like fold" evidence="7">
    <location>
        <begin position="2"/>
        <end position="195"/>
    </location>
</feature>
<dbReference type="EC" id="1.6.5.-" evidence="6"/>
<gene>
    <name evidence="6 8" type="primary">azoR</name>
    <name evidence="8" type="ORF">GCM10009410_03820</name>
</gene>
<comment type="function">
    <text evidence="6">Also exhibits azoreductase activity. Catalyzes the reductive cleavage of the azo bond in aromatic azo compounds to the corresponding amines.</text>
</comment>
<comment type="catalytic activity">
    <reaction evidence="6">
        <text>2 a quinone + NADH + H(+) = 2 a 1,4-benzosemiquinone + NAD(+)</text>
        <dbReference type="Rhea" id="RHEA:65952"/>
        <dbReference type="ChEBI" id="CHEBI:15378"/>
        <dbReference type="ChEBI" id="CHEBI:57540"/>
        <dbReference type="ChEBI" id="CHEBI:57945"/>
        <dbReference type="ChEBI" id="CHEBI:132124"/>
        <dbReference type="ChEBI" id="CHEBI:134225"/>
    </reaction>
</comment>
<organism evidence="8 9">
    <name type="scientific">Shewanella ulleungensis</name>
    <dbReference type="NCBI Taxonomy" id="2282699"/>
    <lineage>
        <taxon>Bacteria</taxon>
        <taxon>Pseudomonadati</taxon>
        <taxon>Pseudomonadota</taxon>
        <taxon>Gammaproteobacteria</taxon>
        <taxon>Alteromonadales</taxon>
        <taxon>Shewanellaceae</taxon>
        <taxon>Shewanella</taxon>
    </lineage>
</organism>
<feature type="binding site" evidence="6">
    <location>
        <begin position="96"/>
        <end position="99"/>
    </location>
    <ligand>
        <name>FMN</name>
        <dbReference type="ChEBI" id="CHEBI:58210"/>
    </ligand>
</feature>
<keyword evidence="4 6" id="KW-0520">NAD</keyword>
<comment type="similarity">
    <text evidence="6">Belongs to the azoreductase type 1 family.</text>
</comment>
<dbReference type="Pfam" id="PF02525">
    <property type="entry name" value="Flavodoxin_2"/>
    <property type="match status" value="1"/>
</dbReference>
<dbReference type="InterPro" id="IPR003680">
    <property type="entry name" value="Flavodoxin_fold"/>
</dbReference>
<dbReference type="HAMAP" id="MF_01216">
    <property type="entry name" value="Azoreductase_type1"/>
    <property type="match status" value="1"/>
</dbReference>
<dbReference type="Gene3D" id="3.40.50.360">
    <property type="match status" value="1"/>
</dbReference>
<feature type="binding site" evidence="6">
    <location>
        <position position="10"/>
    </location>
    <ligand>
        <name>FMN</name>
        <dbReference type="ChEBI" id="CHEBI:58210"/>
    </ligand>
</feature>
<keyword evidence="2 6" id="KW-0288">FMN</keyword>
<evidence type="ECO:0000256" key="2">
    <source>
        <dbReference type="ARBA" id="ARBA00022643"/>
    </source>
</evidence>
<dbReference type="PANTHER" id="PTHR43741:SF2">
    <property type="entry name" value="FMN-DEPENDENT NADH:QUINONE OXIDOREDUCTASE"/>
    <property type="match status" value="1"/>
</dbReference>
<protein>
    <recommendedName>
        <fullName evidence="6">FMN dependent NADH:quinone oxidoreductase</fullName>
        <ecNumber evidence="6">1.6.5.-</ecNumber>
    </recommendedName>
    <alternativeName>
        <fullName evidence="6">Azo-dye reductase</fullName>
    </alternativeName>
    <alternativeName>
        <fullName evidence="6">FMN-dependent NADH-azo compound oxidoreductase</fullName>
    </alternativeName>
    <alternativeName>
        <fullName evidence="6">FMN-dependent NADH-azoreductase</fullName>
        <ecNumber evidence="6">1.7.1.17</ecNumber>
    </alternativeName>
</protein>
<comment type="subunit">
    <text evidence="6">Homodimer.</text>
</comment>
<name>A0ABQ2QDN4_9GAMM</name>
<keyword evidence="3 6" id="KW-0560">Oxidoreductase</keyword>
<sequence>MKNLLVVKSSLFGEGGQSTLLVDHFVSQYSKKYAGTQVVTRDLSKDTIPHLDQTRVAALFSQPTDRTTEQQIILDQADLLLKELSDADVVVLAVPMYNFSIPSQLKSWFDHLARAGVSFKYTETGPVGLLNDKPVYIMAARGGVYNANGVDFQTPFVTQFLNLLGLKQLNFVYAEGLNLGEEPKAEAIKQAMNRIDFLITV</sequence>
<keyword evidence="1 6" id="KW-0285">Flavoprotein</keyword>
<evidence type="ECO:0000256" key="6">
    <source>
        <dbReference type="HAMAP-Rule" id="MF_01216"/>
    </source>
</evidence>
<proteinExistence type="inferred from homology"/>
<reference evidence="9" key="1">
    <citation type="journal article" date="2019" name="Int. J. Syst. Evol. Microbiol.">
        <title>The Global Catalogue of Microorganisms (GCM) 10K type strain sequencing project: providing services to taxonomists for standard genome sequencing and annotation.</title>
        <authorList>
            <consortium name="The Broad Institute Genomics Platform"/>
            <consortium name="The Broad Institute Genome Sequencing Center for Infectious Disease"/>
            <person name="Wu L."/>
            <person name="Ma J."/>
        </authorList>
    </citation>
    <scope>NUCLEOTIDE SEQUENCE [LARGE SCALE GENOMIC DNA]</scope>
    <source>
        <strain evidence="9">JCM 32305</strain>
    </source>
</reference>
<dbReference type="EC" id="1.7.1.17" evidence="6"/>
<comment type="cofactor">
    <cofactor evidence="6">
        <name>FMN</name>
        <dbReference type="ChEBI" id="CHEBI:58210"/>
    </cofactor>
    <text evidence="6">Binds 1 FMN per subunit.</text>
</comment>
<comment type="caution">
    <text evidence="6">Lacks conserved residue(s) required for the propagation of feature annotation.</text>
</comment>
<keyword evidence="9" id="KW-1185">Reference proteome</keyword>
<dbReference type="Proteomes" id="UP000654004">
    <property type="component" value="Unassembled WGS sequence"/>
</dbReference>
<evidence type="ECO:0000259" key="7">
    <source>
        <dbReference type="Pfam" id="PF02525"/>
    </source>
</evidence>
<dbReference type="RefSeq" id="WP_188952810.1">
    <property type="nucleotide sequence ID" value="NZ_BMQW01000001.1"/>
</dbReference>
<comment type="function">
    <text evidence="6">Quinone reductase that provides resistance to thiol-specific stress caused by electrophilic quinones.</text>
</comment>
<dbReference type="InterPro" id="IPR050104">
    <property type="entry name" value="FMN-dep_NADH:Q_OxRdtase_AzoR1"/>
</dbReference>
<evidence type="ECO:0000256" key="3">
    <source>
        <dbReference type="ARBA" id="ARBA00023002"/>
    </source>
</evidence>
<evidence type="ECO:0000313" key="9">
    <source>
        <dbReference type="Proteomes" id="UP000654004"/>
    </source>
</evidence>
<dbReference type="SUPFAM" id="SSF52218">
    <property type="entry name" value="Flavoproteins"/>
    <property type="match status" value="1"/>
</dbReference>
<evidence type="ECO:0000256" key="5">
    <source>
        <dbReference type="ARBA" id="ARBA00048542"/>
    </source>
</evidence>